<protein>
    <submittedName>
        <fullName evidence="2">FkbM family methyltransferase</fullName>
    </submittedName>
</protein>
<dbReference type="RefSeq" id="WP_246431029.1">
    <property type="nucleotide sequence ID" value="NZ_JACHIF010000004.1"/>
</dbReference>
<dbReference type="SUPFAM" id="SSF53335">
    <property type="entry name" value="S-adenosyl-L-methionine-dependent methyltransferases"/>
    <property type="match status" value="1"/>
</dbReference>
<dbReference type="InterPro" id="IPR029063">
    <property type="entry name" value="SAM-dependent_MTases_sf"/>
</dbReference>
<keyword evidence="3" id="KW-1185">Reference proteome</keyword>
<reference evidence="2 3" key="1">
    <citation type="submission" date="2020-08" db="EMBL/GenBank/DDBJ databases">
        <title>Genomic Encyclopedia of Type Strains, Phase IV (KMG-IV): sequencing the most valuable type-strain genomes for metagenomic binning, comparative biology and taxonomic classification.</title>
        <authorList>
            <person name="Goeker M."/>
        </authorList>
    </citation>
    <scope>NUCLEOTIDE SEQUENCE [LARGE SCALE GENOMIC DNA]</scope>
    <source>
        <strain evidence="2 3">DSM 12251</strain>
    </source>
</reference>
<name>A0A7W7YLK9_9BACT</name>
<sequence>MDQTLLALAQKIGLTALDVGARGGVNTDLGPLASATNYVGFEPDPEECARLSRTGIGGGWKNVKFVPVALAAQPGEFTLNLYSKRGCSSKYTARQDLGQLFARGDFYNLDEVVKVPCQRLDDVLVSEAIAEPAFMKIDVQSMEVEVFDGAQKTLKEDLVGIRTEVSFFPMYEEQPLFAEIDQRVRRDGFVPMRWLENHEWRRGTKKKPYAMADGALPFSRGQLMHADVLYLQHPEWLKTDTPQALRRLARLGLVAACYQHYDHALAAFSIPAVRSFCREEMHLDAERAVERMSQAEVTLGRRLGWRLMRALQNRFA</sequence>
<accession>A0A7W7YLK9</accession>
<evidence type="ECO:0000313" key="2">
    <source>
        <dbReference type="EMBL" id="MBB5038334.1"/>
    </source>
</evidence>
<dbReference type="Gene3D" id="3.40.50.150">
    <property type="entry name" value="Vaccinia Virus protein VP39"/>
    <property type="match status" value="1"/>
</dbReference>
<proteinExistence type="predicted"/>
<dbReference type="PANTHER" id="PTHR36973:SF4">
    <property type="entry name" value="NODULATION PROTEIN"/>
    <property type="match status" value="1"/>
</dbReference>
<feature type="domain" description="Methyltransferase FkbM" evidence="1">
    <location>
        <begin position="35"/>
        <end position="190"/>
    </location>
</feature>
<dbReference type="GO" id="GO:0032259">
    <property type="term" value="P:methylation"/>
    <property type="evidence" value="ECO:0007669"/>
    <property type="project" value="UniProtKB-KW"/>
</dbReference>
<keyword evidence="2" id="KW-0808">Transferase</keyword>
<dbReference type="EMBL" id="JACHIF010000004">
    <property type="protein sequence ID" value="MBB5038334.1"/>
    <property type="molecule type" value="Genomic_DNA"/>
</dbReference>
<dbReference type="Pfam" id="PF05050">
    <property type="entry name" value="Methyltransf_21"/>
    <property type="match status" value="1"/>
</dbReference>
<organism evidence="2 3">
    <name type="scientific">Prosthecobacter dejongeii</name>
    <dbReference type="NCBI Taxonomy" id="48465"/>
    <lineage>
        <taxon>Bacteria</taxon>
        <taxon>Pseudomonadati</taxon>
        <taxon>Verrucomicrobiota</taxon>
        <taxon>Verrucomicrobiia</taxon>
        <taxon>Verrucomicrobiales</taxon>
        <taxon>Verrucomicrobiaceae</taxon>
        <taxon>Prosthecobacter</taxon>
    </lineage>
</organism>
<comment type="caution">
    <text evidence="2">The sequence shown here is derived from an EMBL/GenBank/DDBJ whole genome shotgun (WGS) entry which is preliminary data.</text>
</comment>
<dbReference type="PANTHER" id="PTHR36973">
    <property type="entry name" value="SLL1456 PROTEIN-RELATED"/>
    <property type="match status" value="1"/>
</dbReference>
<dbReference type="InterPro" id="IPR053188">
    <property type="entry name" value="FkbM_Methyltransferase"/>
</dbReference>
<keyword evidence="2" id="KW-0489">Methyltransferase</keyword>
<evidence type="ECO:0000313" key="3">
    <source>
        <dbReference type="Proteomes" id="UP000534294"/>
    </source>
</evidence>
<evidence type="ECO:0000259" key="1">
    <source>
        <dbReference type="Pfam" id="PF05050"/>
    </source>
</evidence>
<dbReference type="AlphaFoldDB" id="A0A7W7YLK9"/>
<dbReference type="Proteomes" id="UP000534294">
    <property type="component" value="Unassembled WGS sequence"/>
</dbReference>
<gene>
    <name evidence="2" type="ORF">HNQ64_002592</name>
</gene>
<dbReference type="InterPro" id="IPR006342">
    <property type="entry name" value="FkbM_mtfrase"/>
</dbReference>
<dbReference type="NCBIfam" id="TIGR01444">
    <property type="entry name" value="fkbM_fam"/>
    <property type="match status" value="1"/>
</dbReference>
<dbReference type="GO" id="GO:0008171">
    <property type="term" value="F:O-methyltransferase activity"/>
    <property type="evidence" value="ECO:0007669"/>
    <property type="project" value="TreeGrafter"/>
</dbReference>